<dbReference type="AlphaFoldDB" id="A0ABC9BKS6"/>
<keyword evidence="1" id="KW-0479">Metal-binding</keyword>
<feature type="domain" description="Fe2OG dioxygenase" evidence="2">
    <location>
        <begin position="162"/>
        <end position="303"/>
    </location>
</feature>
<protein>
    <recommendedName>
        <fullName evidence="2">Fe2OG dioxygenase domain-containing protein</fullName>
    </recommendedName>
</protein>
<evidence type="ECO:0000256" key="1">
    <source>
        <dbReference type="RuleBase" id="RU003682"/>
    </source>
</evidence>
<reference evidence="3" key="1">
    <citation type="submission" date="2024-10" db="EMBL/GenBank/DDBJ databases">
        <authorList>
            <person name="Ryan C."/>
        </authorList>
    </citation>
    <scope>NUCLEOTIDE SEQUENCE [LARGE SCALE GENOMIC DNA]</scope>
</reference>
<dbReference type="GO" id="GO:0046872">
    <property type="term" value="F:metal ion binding"/>
    <property type="evidence" value="ECO:0007669"/>
    <property type="project" value="UniProtKB-KW"/>
</dbReference>
<evidence type="ECO:0000313" key="4">
    <source>
        <dbReference type="Proteomes" id="UP001497457"/>
    </source>
</evidence>
<gene>
    <name evidence="3" type="ORF">URODEC1_LOCUS65837</name>
</gene>
<dbReference type="Proteomes" id="UP001497457">
    <property type="component" value="Chromosome 26rd"/>
</dbReference>
<dbReference type="InterPro" id="IPR050231">
    <property type="entry name" value="Iron_ascorbate_oxido_reductase"/>
</dbReference>
<comment type="similarity">
    <text evidence="1">Belongs to the iron/ascorbate-dependent oxidoreductase family.</text>
</comment>
<dbReference type="PROSITE" id="PS51471">
    <property type="entry name" value="FE2OG_OXY"/>
    <property type="match status" value="1"/>
</dbReference>
<keyword evidence="1" id="KW-0560">Oxidoreductase</keyword>
<dbReference type="EMBL" id="OZ075136">
    <property type="protein sequence ID" value="CAL5002201.1"/>
    <property type="molecule type" value="Genomic_DNA"/>
</dbReference>
<accession>A0ABC9BKS6</accession>
<keyword evidence="4" id="KW-1185">Reference proteome</keyword>
<organism evidence="3 4">
    <name type="scientific">Urochloa decumbens</name>
    <dbReference type="NCBI Taxonomy" id="240449"/>
    <lineage>
        <taxon>Eukaryota</taxon>
        <taxon>Viridiplantae</taxon>
        <taxon>Streptophyta</taxon>
        <taxon>Embryophyta</taxon>
        <taxon>Tracheophyta</taxon>
        <taxon>Spermatophyta</taxon>
        <taxon>Magnoliopsida</taxon>
        <taxon>Liliopsida</taxon>
        <taxon>Poales</taxon>
        <taxon>Poaceae</taxon>
        <taxon>PACMAD clade</taxon>
        <taxon>Panicoideae</taxon>
        <taxon>Panicodae</taxon>
        <taxon>Paniceae</taxon>
        <taxon>Melinidinae</taxon>
        <taxon>Urochloa</taxon>
    </lineage>
</organism>
<dbReference type="Pfam" id="PF03171">
    <property type="entry name" value="2OG-FeII_Oxy"/>
    <property type="match status" value="1"/>
</dbReference>
<keyword evidence="1" id="KW-0408">Iron</keyword>
<dbReference type="PANTHER" id="PTHR47990">
    <property type="entry name" value="2-OXOGLUTARATE (2OG) AND FE(II)-DEPENDENT OXYGENASE SUPERFAMILY PROTEIN-RELATED"/>
    <property type="match status" value="1"/>
</dbReference>
<dbReference type="InterPro" id="IPR005123">
    <property type="entry name" value="Oxoglu/Fe-dep_dioxygenase_dom"/>
</dbReference>
<dbReference type="Gene3D" id="2.60.120.330">
    <property type="entry name" value="B-lactam Antibiotic, Isopenicillin N Synthase, Chain"/>
    <property type="match status" value="1"/>
</dbReference>
<dbReference type="GO" id="GO:0016491">
    <property type="term" value="F:oxidoreductase activity"/>
    <property type="evidence" value="ECO:0007669"/>
    <property type="project" value="UniProtKB-KW"/>
</dbReference>
<dbReference type="InterPro" id="IPR027443">
    <property type="entry name" value="IPNS-like_sf"/>
</dbReference>
<proteinExistence type="inferred from homology"/>
<evidence type="ECO:0000259" key="2">
    <source>
        <dbReference type="PROSITE" id="PS51471"/>
    </source>
</evidence>
<sequence length="361" mass="39144">MEIANAKIDLRGVVPGTPGWEAARAAVTASMVAHGFVIVAHGDELGPDLQSAVFARALPELFALPPEAKQRAAPADAGVLTTGYVGHVHGMAWESLRVVDPTDAAGVRRVADLLWPEGKAEFCETMVSFAKTVLKLQETVEALTLEGLGVRAESIRAHMGTLGYGVRLAHYGAPLDTETCVSLPAHCDNSMDTAVVQHEVEGLEVHLGDGRWVAVPPEPGTFAIVAGDLLRVCTYVRFDGRSRPADHVVAGDLLRVFLDRSIDSFSRRAVQVASNGRVPACLHRVRTPSKRERFTAQFTRGQKEGVEVRVLDDLVDEKHPLLFNPLRHEEYSKWVYSEEGRKCEDPLKAYCGVGRGDGVAA</sequence>
<dbReference type="SUPFAM" id="SSF51197">
    <property type="entry name" value="Clavaminate synthase-like"/>
    <property type="match status" value="2"/>
</dbReference>
<name>A0ABC9BKS6_9POAL</name>
<evidence type="ECO:0000313" key="3">
    <source>
        <dbReference type="EMBL" id="CAL5002201.1"/>
    </source>
</evidence>
<dbReference type="InterPro" id="IPR044861">
    <property type="entry name" value="IPNS-like_FE2OG_OXY"/>
</dbReference>